<evidence type="ECO:0000256" key="1">
    <source>
        <dbReference type="RuleBase" id="RU365086"/>
    </source>
</evidence>
<organism evidence="3 4">
    <name type="scientific">Vittaforma corneae (strain ATCC 50505)</name>
    <name type="common">Microsporidian parasite</name>
    <name type="synonym">Nosema corneum</name>
    <dbReference type="NCBI Taxonomy" id="993615"/>
    <lineage>
        <taxon>Eukaryota</taxon>
        <taxon>Fungi</taxon>
        <taxon>Fungi incertae sedis</taxon>
        <taxon>Microsporidia</taxon>
        <taxon>Nosematidae</taxon>
        <taxon>Vittaforma</taxon>
    </lineage>
</organism>
<dbReference type="OMA" id="LVVEMKF"/>
<name>L2GPR8_VITCO</name>
<dbReference type="CDD" id="cd04301">
    <property type="entry name" value="NAT_SF"/>
    <property type="match status" value="1"/>
</dbReference>
<evidence type="ECO:0000259" key="2">
    <source>
        <dbReference type="PROSITE" id="PS51186"/>
    </source>
</evidence>
<dbReference type="STRING" id="993615.L2GPR8"/>
<dbReference type="VEuPathDB" id="MicrosporidiaDB:VICG_00208"/>
<dbReference type="PANTHER" id="PTHR13355:SF11">
    <property type="entry name" value="GLUCOSAMINE 6-PHOSPHATE N-ACETYLTRANSFERASE"/>
    <property type="match status" value="1"/>
</dbReference>
<keyword evidence="4" id="KW-1185">Reference proteome</keyword>
<dbReference type="AlphaFoldDB" id="L2GPR8"/>
<dbReference type="Proteomes" id="UP000011082">
    <property type="component" value="Unassembled WGS sequence"/>
</dbReference>
<dbReference type="EMBL" id="JH370130">
    <property type="protein sequence ID" value="ELA42893.1"/>
    <property type="molecule type" value="Genomic_DNA"/>
</dbReference>
<accession>L2GPR8</accession>
<comment type="similarity">
    <text evidence="1">Belongs to the acetyltransferase family. GNA1 subfamily.</text>
</comment>
<dbReference type="InterPro" id="IPR039143">
    <property type="entry name" value="GNPNAT1-like"/>
</dbReference>
<dbReference type="InParanoid" id="L2GPR8"/>
<dbReference type="InterPro" id="IPR000182">
    <property type="entry name" value="GNAT_dom"/>
</dbReference>
<dbReference type="Gene3D" id="3.40.630.30">
    <property type="match status" value="1"/>
</dbReference>
<keyword evidence="1" id="KW-0808">Transferase</keyword>
<dbReference type="FunCoup" id="L2GPR8">
    <property type="interactions" value="42"/>
</dbReference>
<comment type="pathway">
    <text evidence="1">Nucleotide-sugar biosynthesis; UDP-N-acetyl-alpha-D-glucosamine biosynthesis; N-acetyl-alpha-D-glucosamine 1-phosphate from alpha-D-glucosamine 6-phosphate (route I): step 1/2.</text>
</comment>
<sequence length="151" mass="17635">MTEFDYHIRELQIEDYGRGFIDCLKELTIVGEVSLEMFQKRFEERKRQGVMTVVAVDNKTLKILGTASMFYEPKFIRECSVKAYIEDVCVAPYAQKRGIGKRLVMYLEEKALKDGCYKVILTCSESNKRFYQKMNFKKTEVAMAIYSNTSQ</sequence>
<dbReference type="UniPathway" id="UPA00113">
    <property type="reaction ID" value="UER00529"/>
</dbReference>
<protein>
    <recommendedName>
        <fullName evidence="1">Glucosamine 6-phosphate N-acetyltransferase</fullName>
        <ecNumber evidence="1">2.3.1.4</ecNumber>
    </recommendedName>
</protein>
<feature type="domain" description="N-acetyltransferase" evidence="2">
    <location>
        <begin position="6"/>
        <end position="151"/>
    </location>
</feature>
<keyword evidence="1" id="KW-0012">Acyltransferase</keyword>
<dbReference type="GeneID" id="19880926"/>
<dbReference type="OrthoDB" id="10039976at2759"/>
<dbReference type="GO" id="GO:0004343">
    <property type="term" value="F:glucosamine 6-phosphate N-acetyltransferase activity"/>
    <property type="evidence" value="ECO:0007669"/>
    <property type="project" value="UniProtKB-UniRule"/>
</dbReference>
<reference evidence="4" key="1">
    <citation type="submission" date="2011-05" db="EMBL/GenBank/DDBJ databases">
        <title>The genome sequence of Vittaforma corneae strain ATCC 50505.</title>
        <authorList>
            <consortium name="The Broad Institute Genome Sequencing Platform"/>
            <person name="Cuomo C."/>
            <person name="Didier E."/>
            <person name="Bowers L."/>
            <person name="Young S.K."/>
            <person name="Zeng Q."/>
            <person name="Gargeya S."/>
            <person name="Fitzgerald M."/>
            <person name="Haas B."/>
            <person name="Abouelleil A."/>
            <person name="Alvarado L."/>
            <person name="Arachchi H.M."/>
            <person name="Berlin A."/>
            <person name="Chapman S.B."/>
            <person name="Gearin G."/>
            <person name="Goldberg J."/>
            <person name="Griggs A."/>
            <person name="Gujja S."/>
            <person name="Hansen M."/>
            <person name="Heiman D."/>
            <person name="Howarth C."/>
            <person name="Larimer J."/>
            <person name="Lui A."/>
            <person name="MacDonald P.J.P."/>
            <person name="McCowen C."/>
            <person name="Montmayeur A."/>
            <person name="Murphy C."/>
            <person name="Neiman D."/>
            <person name="Pearson M."/>
            <person name="Priest M."/>
            <person name="Roberts A."/>
            <person name="Saif S."/>
            <person name="Shea T."/>
            <person name="Sisk P."/>
            <person name="Stolte C."/>
            <person name="Sykes S."/>
            <person name="Wortman J."/>
            <person name="Nusbaum C."/>
            <person name="Birren B."/>
        </authorList>
    </citation>
    <scope>NUCLEOTIDE SEQUENCE [LARGE SCALE GENOMIC DNA]</scope>
    <source>
        <strain evidence="4">ATCC 50505</strain>
    </source>
</reference>
<dbReference type="PROSITE" id="PS51186">
    <property type="entry name" value="GNAT"/>
    <property type="match status" value="1"/>
</dbReference>
<dbReference type="PANTHER" id="PTHR13355">
    <property type="entry name" value="GLUCOSAMINE 6-PHOSPHATE N-ACETYLTRANSFERASE"/>
    <property type="match status" value="1"/>
</dbReference>
<dbReference type="GO" id="GO:0006048">
    <property type="term" value="P:UDP-N-acetylglucosamine biosynthetic process"/>
    <property type="evidence" value="ECO:0007669"/>
    <property type="project" value="UniProtKB-UniRule"/>
</dbReference>
<dbReference type="HOGENOM" id="CLU_072095_0_1_1"/>
<dbReference type="InterPro" id="IPR016181">
    <property type="entry name" value="Acyl_CoA_acyltransferase"/>
</dbReference>
<evidence type="ECO:0000313" key="3">
    <source>
        <dbReference type="EMBL" id="ELA42893.1"/>
    </source>
</evidence>
<dbReference type="EC" id="2.3.1.4" evidence="1"/>
<comment type="catalytic activity">
    <reaction evidence="1">
        <text>D-glucosamine 6-phosphate + acetyl-CoA = N-acetyl-D-glucosamine 6-phosphate + CoA + H(+)</text>
        <dbReference type="Rhea" id="RHEA:10292"/>
        <dbReference type="ChEBI" id="CHEBI:15378"/>
        <dbReference type="ChEBI" id="CHEBI:57287"/>
        <dbReference type="ChEBI" id="CHEBI:57288"/>
        <dbReference type="ChEBI" id="CHEBI:57513"/>
        <dbReference type="ChEBI" id="CHEBI:58725"/>
        <dbReference type="EC" id="2.3.1.4"/>
    </reaction>
</comment>
<dbReference type="SUPFAM" id="SSF55729">
    <property type="entry name" value="Acyl-CoA N-acyltransferases (Nat)"/>
    <property type="match status" value="1"/>
</dbReference>
<proteinExistence type="inferred from homology"/>
<gene>
    <name evidence="3" type="ORF">VICG_00208</name>
</gene>
<dbReference type="RefSeq" id="XP_007603661.1">
    <property type="nucleotide sequence ID" value="XM_007603599.1"/>
</dbReference>
<evidence type="ECO:0000313" key="4">
    <source>
        <dbReference type="Proteomes" id="UP000011082"/>
    </source>
</evidence>
<dbReference type="Pfam" id="PF00583">
    <property type="entry name" value="Acetyltransf_1"/>
    <property type="match status" value="1"/>
</dbReference>